<feature type="region of interest" description="Disordered" evidence="1">
    <location>
        <begin position="450"/>
        <end position="710"/>
    </location>
</feature>
<dbReference type="Pfam" id="PF03235">
    <property type="entry name" value="GmrSD_N"/>
    <property type="match status" value="1"/>
</dbReference>
<dbReference type="Proteomes" id="UP000008370">
    <property type="component" value="Unassembled WGS sequence"/>
</dbReference>
<feature type="compositionally biased region" description="Acidic residues" evidence="1">
    <location>
        <begin position="1"/>
        <end position="21"/>
    </location>
</feature>
<dbReference type="InParanoid" id="K5WM73"/>
<evidence type="ECO:0000256" key="1">
    <source>
        <dbReference type="SAM" id="MobiDB-lite"/>
    </source>
</evidence>
<evidence type="ECO:0000259" key="2">
    <source>
        <dbReference type="Pfam" id="PF03235"/>
    </source>
</evidence>
<dbReference type="PANTHER" id="PTHR39639:SF1">
    <property type="entry name" value="DUF262 DOMAIN-CONTAINING PROTEIN"/>
    <property type="match status" value="1"/>
</dbReference>
<name>K5WM73_PHACS</name>
<accession>K5WM73</accession>
<feature type="region of interest" description="Disordered" evidence="1">
    <location>
        <begin position="403"/>
        <end position="438"/>
    </location>
</feature>
<dbReference type="GeneID" id="18913348"/>
<feature type="region of interest" description="Disordered" evidence="1">
    <location>
        <begin position="726"/>
        <end position="847"/>
    </location>
</feature>
<dbReference type="RefSeq" id="XP_007400514.1">
    <property type="nucleotide sequence ID" value="XM_007400452.1"/>
</dbReference>
<protein>
    <recommendedName>
        <fullName evidence="2">GmrSD restriction endonucleases N-terminal domain-containing protein</fullName>
    </recommendedName>
</protein>
<reference evidence="3 4" key="1">
    <citation type="journal article" date="2012" name="BMC Genomics">
        <title>Comparative genomics of the white-rot fungi, Phanerochaete carnosa and P. chrysosporium, to elucidate the genetic basis of the distinct wood types they colonize.</title>
        <authorList>
            <person name="Suzuki H."/>
            <person name="MacDonald J."/>
            <person name="Syed K."/>
            <person name="Salamov A."/>
            <person name="Hori C."/>
            <person name="Aerts A."/>
            <person name="Henrissat B."/>
            <person name="Wiebenga A."/>
            <person name="vanKuyk P.A."/>
            <person name="Barry K."/>
            <person name="Lindquist E."/>
            <person name="LaButti K."/>
            <person name="Lapidus A."/>
            <person name="Lucas S."/>
            <person name="Coutinho P."/>
            <person name="Gong Y."/>
            <person name="Samejima M."/>
            <person name="Mahadevan R."/>
            <person name="Abou-Zaid M."/>
            <person name="de Vries R.P."/>
            <person name="Igarashi K."/>
            <person name="Yadav J.S."/>
            <person name="Grigoriev I.V."/>
            <person name="Master E.R."/>
        </authorList>
    </citation>
    <scope>NUCLEOTIDE SEQUENCE [LARGE SCALE GENOMIC DNA]</scope>
    <source>
        <strain evidence="3 4">HHB-10118-sp</strain>
    </source>
</reference>
<organism evidence="3 4">
    <name type="scientific">Phanerochaete carnosa (strain HHB-10118-sp)</name>
    <name type="common">White-rot fungus</name>
    <name type="synonym">Peniophora carnosa</name>
    <dbReference type="NCBI Taxonomy" id="650164"/>
    <lineage>
        <taxon>Eukaryota</taxon>
        <taxon>Fungi</taxon>
        <taxon>Dikarya</taxon>
        <taxon>Basidiomycota</taxon>
        <taxon>Agaricomycotina</taxon>
        <taxon>Agaricomycetes</taxon>
        <taxon>Polyporales</taxon>
        <taxon>Phanerochaetaceae</taxon>
        <taxon>Phanerochaete</taxon>
    </lineage>
</organism>
<feature type="compositionally biased region" description="Low complexity" evidence="1">
    <location>
        <begin position="450"/>
        <end position="465"/>
    </location>
</feature>
<sequence>MSLSDWESDLTDIESSSEEEYLPTKRKPGRPPQPPKEYRITNALSAPRATNYSTKHIHDLLVAGSIDLDPQYQRDVVWPEGKQMGLIDSLMRNYYVPPIIFGTGGIVITFLPPIDPRSIAVKKDPKTSEETRVCIDGKQRLTSLRRFIDGEIAHKDSDTGKKYFFGRSSKPGRAMLPLALTGSFLMKQIVCMEYEEIDEEQEREIFQRVQMGMALTVAERMQAISGPWPDLIREVQAVTIGEEGFGGALDWGTGRGRDFQCLVTIVYLTTDKVIFPGSQQLEKWLARTAPVPSKLRIDILETFRIFVYLAREPKFSRCFQKPTRISPVEFIMTGYAIYTLREQLSFSQLSSAIAKMREDVRVKHADIRANKKVMTTMHTFLRNITKDPSFLKKDKDDTAASDAIKHIAHKPAKRKRTEAQMDDDAEEQPKRVTLSKTAIAKATEANKIKTKTTATKVTKSVTSKETGTRTTVKKVPVSAPTSKPFPSTSKISSSASHTSTAAKAFPAAFKPASAASSTTPQTSISDTTQQSFKTKVPDGMGPPAIPRKAPRDGMDLNLPAGPAAPASAERQSPQSHHTTPTSDALQSTNVASSQSSATPTPPPIPIKPDPDNEHPRVGGIVDRLAPIRNAKSSAPSSPELPSQLSSPSRSLFAQHQQQFLQQQGGALSPPATTQGTEQDHPRLLPRTSSDPTFQHNAARQTTPSTPTPQITAAAVQSLLARAGFQGSPKLLATSPQNADTLHDSRRRPSVSTPMQSPTLPFATSAPKPPSAPASAPASANGSATHASQSPPAAPTTPGHAPQPAQPSPSRSLSPTLPRRPEASPKADVGKPMLATRMSPESVRGPEC</sequence>
<proteinExistence type="predicted"/>
<dbReference type="HOGENOM" id="CLU_320815_0_0_1"/>
<feature type="compositionally biased region" description="Polar residues" evidence="1">
    <location>
        <begin position="686"/>
        <end position="695"/>
    </location>
</feature>
<evidence type="ECO:0000313" key="3">
    <source>
        <dbReference type="EMBL" id="EKM51372.1"/>
    </source>
</evidence>
<feature type="region of interest" description="Disordered" evidence="1">
    <location>
        <begin position="1"/>
        <end position="36"/>
    </location>
</feature>
<dbReference type="InterPro" id="IPR004919">
    <property type="entry name" value="GmrSD_N"/>
</dbReference>
<dbReference type="STRING" id="650164.K5WM73"/>
<feature type="compositionally biased region" description="Basic residues" evidence="1">
    <location>
        <begin position="406"/>
        <end position="416"/>
    </location>
</feature>
<evidence type="ECO:0000313" key="4">
    <source>
        <dbReference type="Proteomes" id="UP000008370"/>
    </source>
</evidence>
<dbReference type="EMBL" id="JH930477">
    <property type="protein sequence ID" value="EKM51372.1"/>
    <property type="molecule type" value="Genomic_DNA"/>
</dbReference>
<feature type="compositionally biased region" description="Low complexity" evidence="1">
    <location>
        <begin position="697"/>
        <end position="710"/>
    </location>
</feature>
<dbReference type="OrthoDB" id="5419821at2759"/>
<feature type="compositionally biased region" description="Low complexity" evidence="1">
    <location>
        <begin position="478"/>
        <end position="519"/>
    </location>
</feature>
<feature type="compositionally biased region" description="Low complexity" evidence="1">
    <location>
        <begin position="772"/>
        <end position="816"/>
    </location>
</feature>
<feature type="compositionally biased region" description="Polar residues" evidence="1">
    <location>
        <begin position="569"/>
        <end position="597"/>
    </location>
</feature>
<gene>
    <name evidence="3" type="ORF">PHACADRAFT_213209</name>
</gene>
<feature type="compositionally biased region" description="Basic and acidic residues" evidence="1">
    <location>
        <begin position="818"/>
        <end position="828"/>
    </location>
</feature>
<dbReference type="KEGG" id="pco:PHACADRAFT_213209"/>
<keyword evidence="4" id="KW-1185">Reference proteome</keyword>
<feature type="compositionally biased region" description="Polar residues" evidence="1">
    <location>
        <begin position="520"/>
        <end position="533"/>
    </location>
</feature>
<dbReference type="AlphaFoldDB" id="K5WM73"/>
<feature type="compositionally biased region" description="Low complexity" evidence="1">
    <location>
        <begin position="632"/>
        <end position="666"/>
    </location>
</feature>
<dbReference type="PANTHER" id="PTHR39639">
    <property type="entry name" value="CHROMOSOME 16, WHOLE GENOME SHOTGUN SEQUENCE"/>
    <property type="match status" value="1"/>
</dbReference>
<feature type="compositionally biased region" description="Polar residues" evidence="1">
    <location>
        <begin position="749"/>
        <end position="758"/>
    </location>
</feature>
<feature type="domain" description="GmrSD restriction endonucleases N-terminal" evidence="2">
    <location>
        <begin position="59"/>
        <end position="162"/>
    </location>
</feature>